<proteinExistence type="predicted"/>
<dbReference type="Proteomes" id="UP001235343">
    <property type="component" value="Unassembled WGS sequence"/>
</dbReference>
<dbReference type="InterPro" id="IPR009045">
    <property type="entry name" value="Zn_M74/Hedgehog-like"/>
</dbReference>
<dbReference type="InterPro" id="IPR052179">
    <property type="entry name" value="DD-CPase-like"/>
</dbReference>
<dbReference type="SUPFAM" id="SSF55166">
    <property type="entry name" value="Hedgehog/DD-peptidase"/>
    <property type="match status" value="1"/>
</dbReference>
<evidence type="ECO:0000256" key="1">
    <source>
        <dbReference type="SAM" id="MobiDB-lite"/>
    </source>
</evidence>
<dbReference type="RefSeq" id="WP_285934022.1">
    <property type="nucleotide sequence ID" value="NZ_JASTZU010000063.1"/>
</dbReference>
<dbReference type="Gene3D" id="3.30.1380.10">
    <property type="match status" value="1"/>
</dbReference>
<organism evidence="3 4">
    <name type="scientific">Aquibacillus rhizosphaerae</name>
    <dbReference type="NCBI Taxonomy" id="3051431"/>
    <lineage>
        <taxon>Bacteria</taxon>
        <taxon>Bacillati</taxon>
        <taxon>Bacillota</taxon>
        <taxon>Bacilli</taxon>
        <taxon>Bacillales</taxon>
        <taxon>Bacillaceae</taxon>
        <taxon>Aquibacillus</taxon>
    </lineage>
</organism>
<keyword evidence="4" id="KW-1185">Reference proteome</keyword>
<protein>
    <submittedName>
        <fullName evidence="3">M15 family metallopeptidase</fullName>
    </submittedName>
</protein>
<feature type="compositionally biased region" description="Polar residues" evidence="1">
    <location>
        <begin position="89"/>
        <end position="98"/>
    </location>
</feature>
<dbReference type="CDD" id="cd14852">
    <property type="entry name" value="LD-carboxypeptidase"/>
    <property type="match status" value="1"/>
</dbReference>
<feature type="compositionally biased region" description="Acidic residues" evidence="1">
    <location>
        <begin position="43"/>
        <end position="62"/>
    </location>
</feature>
<sequence>MKFFSIFVILFIGTILIGCQQDERPGDELSQSNRSMKDKEQIEINEAEETNPDSDQNPEEGNENSKEEENQNKESENNSNQNDEAVNEDANNSGLTVVDNPNSIEVFVNKQRKLPDGWNPSNLVVPNVPFYFDEYLPKKQMKQVAANALEELFNAAESEGLNLVAASGYRSYDRQKVIYENNVATNGKEHADKFSAQPGTSEHQTGLAMDVTTAEVAFALEQTFKQTSEGSWLAENAHKFGFIIRYPEGKSDITGYSYEPWHIRYVGNEIAKEIYEKGITLEEYFGYGY</sequence>
<comment type="caution">
    <text evidence="3">The sequence shown here is derived from an EMBL/GenBank/DDBJ whole genome shotgun (WGS) entry which is preliminary data.</text>
</comment>
<dbReference type="EMBL" id="JASTZU010000063">
    <property type="protein sequence ID" value="MDL4842728.1"/>
    <property type="molecule type" value="Genomic_DNA"/>
</dbReference>
<dbReference type="InterPro" id="IPR058193">
    <property type="entry name" value="VanY/YodJ_core_dom"/>
</dbReference>
<gene>
    <name evidence="3" type="ORF">QQS35_20045</name>
</gene>
<dbReference type="Pfam" id="PF02557">
    <property type="entry name" value="VanY"/>
    <property type="match status" value="1"/>
</dbReference>
<evidence type="ECO:0000259" key="2">
    <source>
        <dbReference type="Pfam" id="PF02557"/>
    </source>
</evidence>
<feature type="domain" description="D-alanyl-D-alanine carboxypeptidase-like core" evidence="2">
    <location>
        <begin position="139"/>
        <end position="267"/>
    </location>
</feature>
<evidence type="ECO:0000313" key="4">
    <source>
        <dbReference type="Proteomes" id="UP001235343"/>
    </source>
</evidence>
<name>A0ABT7LA35_9BACI</name>
<accession>A0ABT7LA35</accession>
<reference evidence="3 4" key="1">
    <citation type="submission" date="2023-06" db="EMBL/GenBank/DDBJ databases">
        <title>Aquibacillus rhizosphaerae LR5S19.</title>
        <authorList>
            <person name="Sun J.-Q."/>
        </authorList>
    </citation>
    <scope>NUCLEOTIDE SEQUENCE [LARGE SCALE GENOMIC DNA]</scope>
    <source>
        <strain evidence="3 4">LR5S19</strain>
    </source>
</reference>
<feature type="compositionally biased region" description="Basic and acidic residues" evidence="1">
    <location>
        <begin position="63"/>
        <end position="76"/>
    </location>
</feature>
<dbReference type="InterPro" id="IPR003709">
    <property type="entry name" value="VanY-like_core_dom"/>
</dbReference>
<evidence type="ECO:0000313" key="3">
    <source>
        <dbReference type="EMBL" id="MDL4842728.1"/>
    </source>
</evidence>
<dbReference type="PANTHER" id="PTHR34385">
    <property type="entry name" value="D-ALANYL-D-ALANINE CARBOXYPEPTIDASE"/>
    <property type="match status" value="1"/>
</dbReference>
<dbReference type="PANTHER" id="PTHR34385:SF1">
    <property type="entry name" value="PEPTIDOGLYCAN L-ALANYL-D-GLUTAMATE ENDOPEPTIDASE CWLK"/>
    <property type="match status" value="1"/>
</dbReference>
<dbReference type="PROSITE" id="PS51257">
    <property type="entry name" value="PROKAR_LIPOPROTEIN"/>
    <property type="match status" value="1"/>
</dbReference>
<feature type="region of interest" description="Disordered" evidence="1">
    <location>
        <begin position="23"/>
        <end position="98"/>
    </location>
</feature>